<proteinExistence type="inferred from homology"/>
<accession>D3AW72</accession>
<keyword evidence="3 7" id="KW-0812">Transmembrane</keyword>
<dbReference type="Pfam" id="PF01988">
    <property type="entry name" value="VIT1"/>
    <property type="match status" value="1"/>
</dbReference>
<evidence type="ECO:0000256" key="6">
    <source>
        <dbReference type="SAM" id="MobiDB-lite"/>
    </source>
</evidence>
<sequence length="359" mass="39184">MSSPDYQAINSGANDGAIINNDSSRLEDINDDDEEQERLYLSTDSSCPTSAELMSVTTNLPEVDNKIQLMSDSDSIGSPNSQTPLTTATTSRRKQIKSDINETLTKIKSINKEDLKLDTGKYIKSIVYGGMDGLVSIFVSVAVVATGQASIGLLLSIAFAKLVAGAISMGMGDYLGTQADVDFAKGERQRESWEVEYYPEGEKKEMVEIYVSKGIPLEIATEVVDILAKNQKGFVDIMMVEELGIMPDTENEVAWKNGLVNFVSFLIFGIIPMLPYFVLLIVAKTDGLNLEHGNNPTFYTVIALTVVTLFLMGVFQAKTTDSNWIKKGLITVILGVIGAFSGYITVEIVRLIDPTIDIN</sequence>
<dbReference type="InParanoid" id="D3AW72"/>
<reference evidence="8 9" key="1">
    <citation type="journal article" date="2011" name="Genome Res.">
        <title>Phylogeny-wide analysis of social amoeba genomes highlights ancient origins for complex intercellular communication.</title>
        <authorList>
            <person name="Heidel A.J."/>
            <person name="Lawal H.M."/>
            <person name="Felder M."/>
            <person name="Schilde C."/>
            <person name="Helps N.R."/>
            <person name="Tunggal B."/>
            <person name="Rivero F."/>
            <person name="John U."/>
            <person name="Schleicher M."/>
            <person name="Eichinger L."/>
            <person name="Platzer M."/>
            <person name="Noegel A.A."/>
            <person name="Schaap P."/>
            <person name="Gloeckner G."/>
        </authorList>
    </citation>
    <scope>NUCLEOTIDE SEQUENCE [LARGE SCALE GENOMIC DNA]</scope>
    <source>
        <strain evidence="9">ATCC 26659 / Pp 5 / PN500</strain>
    </source>
</reference>
<dbReference type="GO" id="GO:0005384">
    <property type="term" value="F:manganese ion transmembrane transporter activity"/>
    <property type="evidence" value="ECO:0007669"/>
    <property type="project" value="InterPro"/>
</dbReference>
<organism evidence="8 9">
    <name type="scientific">Heterostelium pallidum (strain ATCC 26659 / Pp 5 / PN500)</name>
    <name type="common">Cellular slime mold</name>
    <name type="synonym">Polysphondylium pallidum</name>
    <dbReference type="NCBI Taxonomy" id="670386"/>
    <lineage>
        <taxon>Eukaryota</taxon>
        <taxon>Amoebozoa</taxon>
        <taxon>Evosea</taxon>
        <taxon>Eumycetozoa</taxon>
        <taxon>Dictyostelia</taxon>
        <taxon>Acytosteliales</taxon>
        <taxon>Acytosteliaceae</taxon>
        <taxon>Heterostelium</taxon>
    </lineage>
</organism>
<dbReference type="RefSeq" id="XP_020438650.1">
    <property type="nucleotide sequence ID" value="XM_020571376.1"/>
</dbReference>
<keyword evidence="5 7" id="KW-0472">Membrane</keyword>
<feature type="transmembrane region" description="Helical" evidence="7">
    <location>
        <begin position="259"/>
        <end position="278"/>
    </location>
</feature>
<dbReference type="AlphaFoldDB" id="D3AW72"/>
<evidence type="ECO:0000256" key="1">
    <source>
        <dbReference type="ARBA" id="ARBA00004127"/>
    </source>
</evidence>
<feature type="region of interest" description="Disordered" evidence="6">
    <location>
        <begin position="1"/>
        <end position="24"/>
    </location>
</feature>
<protein>
    <submittedName>
        <fullName evidence="8">DUF125 family protein</fullName>
    </submittedName>
</protein>
<comment type="subcellular location">
    <subcellularLocation>
        <location evidence="1">Endomembrane system</location>
        <topology evidence="1">Multi-pass membrane protein</topology>
    </subcellularLocation>
</comment>
<name>D3AW72_HETP5</name>
<dbReference type="STRING" id="670386.D3AW72"/>
<dbReference type="GO" id="GO:0012505">
    <property type="term" value="C:endomembrane system"/>
    <property type="evidence" value="ECO:0007669"/>
    <property type="project" value="UniProtKB-SubCell"/>
</dbReference>
<keyword evidence="9" id="KW-1185">Reference proteome</keyword>
<dbReference type="GO" id="GO:0030026">
    <property type="term" value="P:intracellular manganese ion homeostasis"/>
    <property type="evidence" value="ECO:0007669"/>
    <property type="project" value="InterPro"/>
</dbReference>
<dbReference type="PANTHER" id="PTHR31851">
    <property type="entry name" value="FE(2+)/MN(2+) TRANSPORTER PCL1"/>
    <property type="match status" value="1"/>
</dbReference>
<evidence type="ECO:0000256" key="2">
    <source>
        <dbReference type="ARBA" id="ARBA00007049"/>
    </source>
</evidence>
<feature type="transmembrane region" description="Helical" evidence="7">
    <location>
        <begin position="329"/>
        <end position="352"/>
    </location>
</feature>
<evidence type="ECO:0000256" key="3">
    <source>
        <dbReference type="ARBA" id="ARBA00022692"/>
    </source>
</evidence>
<gene>
    <name evidence="8" type="ORF">PPL_00344</name>
</gene>
<dbReference type="GeneID" id="31355878"/>
<feature type="compositionally biased region" description="Polar residues" evidence="6">
    <location>
        <begin position="71"/>
        <end position="90"/>
    </location>
</feature>
<keyword evidence="4 7" id="KW-1133">Transmembrane helix</keyword>
<feature type="transmembrane region" description="Helical" evidence="7">
    <location>
        <begin position="298"/>
        <end position="317"/>
    </location>
</feature>
<dbReference type="CDD" id="cd02434">
    <property type="entry name" value="Nodulin-21_like_3"/>
    <property type="match status" value="1"/>
</dbReference>
<feature type="compositionally biased region" description="Polar residues" evidence="6">
    <location>
        <begin position="1"/>
        <end position="13"/>
    </location>
</feature>
<evidence type="ECO:0000256" key="4">
    <source>
        <dbReference type="ARBA" id="ARBA00022989"/>
    </source>
</evidence>
<comment type="caution">
    <text evidence="8">The sequence shown here is derived from an EMBL/GenBank/DDBJ whole genome shotgun (WGS) entry which is preliminary data.</text>
</comment>
<dbReference type="Proteomes" id="UP000001396">
    <property type="component" value="Unassembled WGS sequence"/>
</dbReference>
<dbReference type="FunCoup" id="D3AW72">
    <property type="interactions" value="27"/>
</dbReference>
<dbReference type="InterPro" id="IPR008217">
    <property type="entry name" value="Ccc1_fam"/>
</dbReference>
<evidence type="ECO:0000313" key="9">
    <source>
        <dbReference type="Proteomes" id="UP000001396"/>
    </source>
</evidence>
<comment type="similarity">
    <text evidence="2">Belongs to the CCC1 family.</text>
</comment>
<evidence type="ECO:0000313" key="8">
    <source>
        <dbReference type="EMBL" id="EFA86545.1"/>
    </source>
</evidence>
<evidence type="ECO:0000256" key="5">
    <source>
        <dbReference type="ARBA" id="ARBA00023136"/>
    </source>
</evidence>
<dbReference type="OMA" id="ESWEVEY"/>
<feature type="region of interest" description="Disordered" evidence="6">
    <location>
        <begin position="71"/>
        <end position="94"/>
    </location>
</feature>
<evidence type="ECO:0000256" key="7">
    <source>
        <dbReference type="SAM" id="Phobius"/>
    </source>
</evidence>
<dbReference type="EMBL" id="ADBJ01000002">
    <property type="protein sequence ID" value="EFA86545.1"/>
    <property type="molecule type" value="Genomic_DNA"/>
</dbReference>